<evidence type="ECO:0000256" key="1">
    <source>
        <dbReference type="ARBA" id="ARBA00009108"/>
    </source>
</evidence>
<feature type="compositionally biased region" description="Basic and acidic residues" evidence="3">
    <location>
        <begin position="1"/>
        <end position="18"/>
    </location>
</feature>
<keyword evidence="4" id="KW-1133">Transmembrane helix</keyword>
<keyword evidence="4" id="KW-0472">Membrane</keyword>
<dbReference type="Proteomes" id="UP000756387">
    <property type="component" value="Unassembled WGS sequence"/>
</dbReference>
<proteinExistence type="inferred from homology"/>
<keyword evidence="6" id="KW-1185">Reference proteome</keyword>
<feature type="transmembrane region" description="Helical" evidence="4">
    <location>
        <begin position="76"/>
        <end position="94"/>
    </location>
</feature>
<name>A0ABR9RWG9_9ACTN</name>
<evidence type="ECO:0000313" key="6">
    <source>
        <dbReference type="Proteomes" id="UP000756387"/>
    </source>
</evidence>
<gene>
    <name evidence="5" type="ORF">IEQ44_13765</name>
</gene>
<evidence type="ECO:0000256" key="4">
    <source>
        <dbReference type="SAM" id="Phobius"/>
    </source>
</evidence>
<organism evidence="5 6">
    <name type="scientific">Nocardioides malaquae</name>
    <dbReference type="NCBI Taxonomy" id="2773426"/>
    <lineage>
        <taxon>Bacteria</taxon>
        <taxon>Bacillati</taxon>
        <taxon>Actinomycetota</taxon>
        <taxon>Actinomycetes</taxon>
        <taxon>Propionibacteriales</taxon>
        <taxon>Nocardioidaceae</taxon>
        <taxon>Nocardioides</taxon>
    </lineage>
</organism>
<evidence type="ECO:0000256" key="3">
    <source>
        <dbReference type="SAM" id="MobiDB-lite"/>
    </source>
</evidence>
<feature type="region of interest" description="Disordered" evidence="3">
    <location>
        <begin position="1"/>
        <end position="31"/>
    </location>
</feature>
<dbReference type="PANTHER" id="PTHR37313">
    <property type="entry name" value="UPF0749 PROTEIN RV1825"/>
    <property type="match status" value="1"/>
</dbReference>
<sequence>MKRPDARRAPGENDRTPDDDTVVDPTDRPVPGHVLMPLLTRLTQESMDADYRVVAERRRAAGEATGAARSRGRRPWVTAVATGVFGVLLTVAAVQTSRNADVDALGRASLAERVTQEKAAVRDLQDRAGELLADNAAAEASLRELREREDQLTARVSRVGTRTGYLAVRGPGLRVTVDDPLSGGDIRVKDEDLHLLVDGLWAAGAEAIAVNGQRLTVVSPIQNTGGAIHVNVRPLNPPYVVEAVGDPDQMSGRLLASTNGSLFYAVARSLGFVLEVEDDDNLQLPAARVRTLRSAVPGASGDVSDE</sequence>
<protein>
    <submittedName>
        <fullName evidence="5">DUF881 domain-containing protein</fullName>
    </submittedName>
</protein>
<dbReference type="InterPro" id="IPR010273">
    <property type="entry name" value="DUF881"/>
</dbReference>
<dbReference type="Gene3D" id="3.30.70.1880">
    <property type="entry name" value="Protein of unknown function DUF881"/>
    <property type="match status" value="1"/>
</dbReference>
<keyword evidence="4" id="KW-0812">Transmembrane</keyword>
<comment type="caution">
    <text evidence="5">The sequence shown here is derived from an EMBL/GenBank/DDBJ whole genome shotgun (WGS) entry which is preliminary data.</text>
</comment>
<keyword evidence="2" id="KW-0175">Coiled coil</keyword>
<evidence type="ECO:0000313" key="5">
    <source>
        <dbReference type="EMBL" id="MBE7325715.1"/>
    </source>
</evidence>
<dbReference type="Pfam" id="PF05949">
    <property type="entry name" value="DUF881"/>
    <property type="match status" value="1"/>
</dbReference>
<dbReference type="EMBL" id="JADCSA010000015">
    <property type="protein sequence ID" value="MBE7325715.1"/>
    <property type="molecule type" value="Genomic_DNA"/>
</dbReference>
<dbReference type="PANTHER" id="PTHR37313:SF1">
    <property type="entry name" value="UPF0749 PROTEIN RV1823"/>
    <property type="match status" value="1"/>
</dbReference>
<accession>A0ABR9RWG9</accession>
<comment type="similarity">
    <text evidence="1">Belongs to the UPF0749 family.</text>
</comment>
<dbReference type="RefSeq" id="WP_193639042.1">
    <property type="nucleotide sequence ID" value="NZ_JADCSA010000015.1"/>
</dbReference>
<evidence type="ECO:0000256" key="2">
    <source>
        <dbReference type="SAM" id="Coils"/>
    </source>
</evidence>
<feature type="coiled-coil region" evidence="2">
    <location>
        <begin position="107"/>
        <end position="155"/>
    </location>
</feature>
<reference evidence="5 6" key="1">
    <citation type="submission" date="2020-10" db="EMBL/GenBank/DDBJ databases">
        <title>Nocardioides sp. isolated from sludge.</title>
        <authorList>
            <person name="Zhang X."/>
        </authorList>
    </citation>
    <scope>NUCLEOTIDE SEQUENCE [LARGE SCALE GENOMIC DNA]</scope>
    <source>
        <strain evidence="5 6">Y6</strain>
    </source>
</reference>